<feature type="signal peptide" evidence="1">
    <location>
        <begin position="1"/>
        <end position="18"/>
    </location>
</feature>
<comment type="caution">
    <text evidence="2">The sequence shown here is derived from an EMBL/GenBank/DDBJ whole genome shotgun (WGS) entry which is preliminary data.</text>
</comment>
<evidence type="ECO:0000313" key="3">
    <source>
        <dbReference type="Proteomes" id="UP001215598"/>
    </source>
</evidence>
<dbReference type="EMBL" id="JARKIB010000076">
    <property type="protein sequence ID" value="KAJ7747535.1"/>
    <property type="molecule type" value="Genomic_DNA"/>
</dbReference>
<accession>A0AAD7IRS3</accession>
<protein>
    <submittedName>
        <fullName evidence="2">Uncharacterized protein</fullName>
    </submittedName>
</protein>
<reference evidence="2" key="1">
    <citation type="submission" date="2023-03" db="EMBL/GenBank/DDBJ databases">
        <title>Massive genome expansion in bonnet fungi (Mycena s.s.) driven by repeated elements and novel gene families across ecological guilds.</title>
        <authorList>
            <consortium name="Lawrence Berkeley National Laboratory"/>
            <person name="Harder C.B."/>
            <person name="Miyauchi S."/>
            <person name="Viragh M."/>
            <person name="Kuo A."/>
            <person name="Thoen E."/>
            <person name="Andreopoulos B."/>
            <person name="Lu D."/>
            <person name="Skrede I."/>
            <person name="Drula E."/>
            <person name="Henrissat B."/>
            <person name="Morin E."/>
            <person name="Kohler A."/>
            <person name="Barry K."/>
            <person name="LaButti K."/>
            <person name="Morin E."/>
            <person name="Salamov A."/>
            <person name="Lipzen A."/>
            <person name="Mereny Z."/>
            <person name="Hegedus B."/>
            <person name="Baldrian P."/>
            <person name="Stursova M."/>
            <person name="Weitz H."/>
            <person name="Taylor A."/>
            <person name="Grigoriev I.V."/>
            <person name="Nagy L.G."/>
            <person name="Martin F."/>
            <person name="Kauserud H."/>
        </authorList>
    </citation>
    <scope>NUCLEOTIDE SEQUENCE</scope>
    <source>
        <strain evidence="2">CBHHK182m</strain>
    </source>
</reference>
<organism evidence="2 3">
    <name type="scientific">Mycena metata</name>
    <dbReference type="NCBI Taxonomy" id="1033252"/>
    <lineage>
        <taxon>Eukaryota</taxon>
        <taxon>Fungi</taxon>
        <taxon>Dikarya</taxon>
        <taxon>Basidiomycota</taxon>
        <taxon>Agaricomycotina</taxon>
        <taxon>Agaricomycetes</taxon>
        <taxon>Agaricomycetidae</taxon>
        <taxon>Agaricales</taxon>
        <taxon>Marasmiineae</taxon>
        <taxon>Mycenaceae</taxon>
        <taxon>Mycena</taxon>
    </lineage>
</organism>
<dbReference type="Proteomes" id="UP001215598">
    <property type="component" value="Unassembled WGS sequence"/>
</dbReference>
<proteinExistence type="predicted"/>
<evidence type="ECO:0000313" key="2">
    <source>
        <dbReference type="EMBL" id="KAJ7747535.1"/>
    </source>
</evidence>
<keyword evidence="1" id="KW-0732">Signal</keyword>
<feature type="non-terminal residue" evidence="2">
    <location>
        <position position="128"/>
    </location>
</feature>
<name>A0AAD7IRS3_9AGAR</name>
<dbReference type="AlphaFoldDB" id="A0AAD7IRS3"/>
<gene>
    <name evidence="2" type="ORF">B0H16DRAFT_1692408</name>
</gene>
<keyword evidence="3" id="KW-1185">Reference proteome</keyword>
<evidence type="ECO:0000256" key="1">
    <source>
        <dbReference type="SAM" id="SignalP"/>
    </source>
</evidence>
<feature type="chain" id="PRO_5041906237" evidence="1">
    <location>
        <begin position="19"/>
        <end position="128"/>
    </location>
</feature>
<sequence>MHFFNFVLAAMTLASASSTPIVSEDPALAKVATHIEANNTPQALASEGYQGHTAEHDTRAGWDTRWGVGLCAGVSATQGCYFANGPVGTCVKAGSGTFASKSFVIYGDITCTLYTSTVCSGSSYVAKG</sequence>